<dbReference type="Pfam" id="PF05971">
    <property type="entry name" value="Methyltransf_10"/>
    <property type="match status" value="2"/>
</dbReference>
<dbReference type="eggNOG" id="KOG2912">
    <property type="taxonomic scope" value="Eukaryota"/>
</dbReference>
<dbReference type="SUPFAM" id="SSF53335">
    <property type="entry name" value="S-adenosyl-L-methionine-dependent methyltransferases"/>
    <property type="match status" value="1"/>
</dbReference>
<dbReference type="GO" id="GO:0070475">
    <property type="term" value="P:rRNA base methylation"/>
    <property type="evidence" value="ECO:0007669"/>
    <property type="project" value="TreeGrafter"/>
</dbReference>
<dbReference type="PANTHER" id="PTHR13393">
    <property type="entry name" value="SAM-DEPENDENT METHYLTRANSFERASE"/>
    <property type="match status" value="1"/>
</dbReference>
<dbReference type="STRING" id="5865.A7APK0"/>
<dbReference type="RefSeq" id="XP_001612052.1">
    <property type="nucleotide sequence ID" value="XM_001612002.1"/>
</dbReference>
<dbReference type="InterPro" id="IPR010286">
    <property type="entry name" value="METTL16/RlmF"/>
</dbReference>
<dbReference type="VEuPathDB" id="PiroplasmaDB:BBOV_III009280"/>
<dbReference type="GeneID" id="5480308"/>
<reference evidence="5" key="3">
    <citation type="journal article" date="2021" name="Int. J. Parasitol.">
        <title>Comparative analysis of gene expression between Babesia bovis blood stages and kinetes allowed by improved genome annotation.</title>
        <authorList>
            <person name="Ueti M.W."/>
            <person name="Johnson W.C."/>
            <person name="Kappmeyer L.S."/>
            <person name="Herndon D.R."/>
            <person name="Mousel M.R."/>
            <person name="Reif K.E."/>
            <person name="Taus N.S."/>
            <person name="Ifeonu O.O."/>
            <person name="Silva J.C."/>
            <person name="Suarez C.E."/>
            <person name="Brayton K.A."/>
        </authorList>
    </citation>
    <scope>NUCLEOTIDE SEQUENCE [LARGE SCALE GENOMIC DNA]</scope>
</reference>
<protein>
    <submittedName>
        <fullName evidence="4">Uncharacterized protein</fullName>
    </submittedName>
</protein>
<evidence type="ECO:0000313" key="4">
    <source>
        <dbReference type="EMBL" id="EDO08484.1"/>
    </source>
</evidence>
<dbReference type="OMA" id="VNRNPFR"/>
<keyword evidence="5" id="KW-1185">Reference proteome</keyword>
<feature type="region of interest" description="Disordered" evidence="3">
    <location>
        <begin position="1"/>
        <end position="39"/>
    </location>
</feature>
<dbReference type="KEGG" id="bbo:BBOV_III009280"/>
<evidence type="ECO:0000256" key="3">
    <source>
        <dbReference type="SAM" id="MobiDB-lite"/>
    </source>
</evidence>
<dbReference type="EMBL" id="AAXT01000001">
    <property type="protein sequence ID" value="EDO08484.1"/>
    <property type="molecule type" value="Genomic_DNA"/>
</dbReference>
<keyword evidence="1" id="KW-0489">Methyltransferase</keyword>
<accession>A7APK0</accession>
<dbReference type="Proteomes" id="UP000002173">
    <property type="component" value="Unassembled WGS sequence"/>
</dbReference>
<dbReference type="GO" id="GO:0005634">
    <property type="term" value="C:nucleus"/>
    <property type="evidence" value="ECO:0007669"/>
    <property type="project" value="TreeGrafter"/>
</dbReference>
<dbReference type="InParanoid" id="A7APK0"/>
<dbReference type="AlphaFoldDB" id="A7APK0"/>
<sequence>MVKRSREDACRTKGQDFLLQTSRRNDNGARQSMHPRSRHNIKDDYIALSRAFPVLKRHMKPNPKWKVTMPKHQMYHYDFNHPDAVYHLSRAILNHVYGIKFYLPCGCPHGSCDPYLRTERSDTDCPAFVDDEIPVQRYLAPCVPGRANYIHYLADLLNLSNNSPDTSADSSELKDDASNMKLQNILKGERVKVLDIGTGANCIYPLIGSAEYGWSFIATDIDINALMLAKQNIQLNNMAKTVELRLQKDTLRMFTGVLMPHEFVHLTMCNPPFHSSLDQANLNPRVSTCATINELVFNPGMVATFSIDGFDLQKVNKNKFFVDGQVNYTFSSDASEHGEVAFVEIMLVESRFHAHNALWFTSLVARLSTLKRIKSHIQADMKFYHNSKAKQVAFLNARIEDLNQVCESDQRNDDIFRINVSDLHACEFRAFTLSQGKQTRWVIAWTYFNAAQRYKILKPLY</sequence>
<comment type="caution">
    <text evidence="4">The sequence shown here is derived from an EMBL/GenBank/DDBJ whole genome shotgun (WGS) entry which is preliminary data.</text>
</comment>
<dbReference type="Gene3D" id="3.40.50.150">
    <property type="entry name" value="Vaccinia Virus protein VP39"/>
    <property type="match status" value="1"/>
</dbReference>
<proteinExistence type="predicted"/>
<reference evidence="4 5" key="1">
    <citation type="journal article" date="2007" name="PLoS Pathog.">
        <title>Genome sequence of Babesia bovis and comparative analysis of apicomplexan hemoprotozoa.</title>
        <authorList>
            <person name="Brayton K.A."/>
            <person name="Lau A.O.T."/>
            <person name="Herndon D.R."/>
            <person name="Hannick L."/>
            <person name="Kappmeyer L.S."/>
            <person name="Berens S.J."/>
            <person name="Bidwell S.L."/>
            <person name="Brown W.C."/>
            <person name="Crabtree J."/>
            <person name="Fadrosh D."/>
            <person name="Feldblum T."/>
            <person name="Forberger H.A."/>
            <person name="Haas B.J."/>
            <person name="Howell J.M."/>
            <person name="Khouri H."/>
            <person name="Koo H."/>
            <person name="Mann D.J."/>
            <person name="Norimine J."/>
            <person name="Paulsen I.T."/>
            <person name="Radune D."/>
            <person name="Ren Q."/>
            <person name="Smith R.K. Jr."/>
            <person name="Suarez C.E."/>
            <person name="White O."/>
            <person name="Wortman J.R."/>
            <person name="Knowles D.P. Jr."/>
            <person name="McElwain T.F."/>
            <person name="Nene V.M."/>
        </authorList>
    </citation>
    <scope>NUCLEOTIDE SEQUENCE [LARGE SCALE GENOMIC DNA]</scope>
    <source>
        <strain evidence="4">T2Bo</strain>
    </source>
</reference>
<dbReference type="CDD" id="cd02440">
    <property type="entry name" value="AdoMet_MTases"/>
    <property type="match status" value="1"/>
</dbReference>
<reference evidence="5" key="2">
    <citation type="journal article" date="2020" name="Data Brief">
        <title>Transcriptome dataset of Babesia bovis life stages within vertebrate and invertebrate hosts.</title>
        <authorList>
            <person name="Ueti M.W."/>
            <person name="Johnson W.C."/>
            <person name="Kappmeyer L.S."/>
            <person name="Herndon D.R."/>
            <person name="Mousel M.R."/>
            <person name="Reif K.E."/>
            <person name="Taus N.S."/>
            <person name="Ifeonu O.O."/>
            <person name="Silva J.C."/>
            <person name="Suarez C.E."/>
            <person name="Brayton K.A."/>
        </authorList>
    </citation>
    <scope>NUCLEOTIDE SEQUENCE [LARGE SCALE GENOMIC DNA]</scope>
</reference>
<evidence type="ECO:0000313" key="5">
    <source>
        <dbReference type="Proteomes" id="UP000002173"/>
    </source>
</evidence>
<evidence type="ECO:0000256" key="1">
    <source>
        <dbReference type="ARBA" id="ARBA00022603"/>
    </source>
</evidence>
<evidence type="ECO:0000256" key="2">
    <source>
        <dbReference type="ARBA" id="ARBA00022679"/>
    </source>
</evidence>
<feature type="compositionally biased region" description="Basic and acidic residues" evidence="3">
    <location>
        <begin position="1"/>
        <end position="14"/>
    </location>
</feature>
<dbReference type="GO" id="GO:0008168">
    <property type="term" value="F:methyltransferase activity"/>
    <property type="evidence" value="ECO:0007669"/>
    <property type="project" value="UniProtKB-KW"/>
</dbReference>
<gene>
    <name evidence="4" type="ORF">BBOV_III009280</name>
</gene>
<name>A7APK0_BABBO</name>
<dbReference type="InterPro" id="IPR029063">
    <property type="entry name" value="SAM-dependent_MTases_sf"/>
</dbReference>
<organism evidence="4 5">
    <name type="scientific">Babesia bovis</name>
    <dbReference type="NCBI Taxonomy" id="5865"/>
    <lineage>
        <taxon>Eukaryota</taxon>
        <taxon>Sar</taxon>
        <taxon>Alveolata</taxon>
        <taxon>Apicomplexa</taxon>
        <taxon>Aconoidasida</taxon>
        <taxon>Piroplasmida</taxon>
        <taxon>Babesiidae</taxon>
        <taxon>Babesia</taxon>
    </lineage>
</organism>
<dbReference type="PANTHER" id="PTHR13393:SF0">
    <property type="entry name" value="RNA N6-ADENOSINE-METHYLTRANSFERASE METTL16"/>
    <property type="match status" value="1"/>
</dbReference>
<keyword evidence="2" id="KW-0808">Transferase</keyword>